<dbReference type="AlphaFoldDB" id="A0A2U1FAB4"/>
<dbReference type="EMBL" id="QEKW01000007">
    <property type="protein sequence ID" value="PVZ09125.1"/>
    <property type="molecule type" value="Genomic_DNA"/>
</dbReference>
<feature type="compositionally biased region" description="Polar residues" evidence="1">
    <location>
        <begin position="91"/>
        <end position="100"/>
    </location>
</feature>
<gene>
    <name evidence="2" type="ORF">C8D89_107289</name>
</gene>
<evidence type="ECO:0000313" key="2">
    <source>
        <dbReference type="EMBL" id="PVZ09125.1"/>
    </source>
</evidence>
<reference evidence="2 3" key="1">
    <citation type="submission" date="2018-04" db="EMBL/GenBank/DDBJ databases">
        <title>Genomic Encyclopedia of Type Strains, Phase IV (KMG-IV): sequencing the most valuable type-strain genomes for metagenomic binning, comparative biology and taxonomic classification.</title>
        <authorList>
            <person name="Goeker M."/>
        </authorList>
    </citation>
    <scope>NUCLEOTIDE SEQUENCE [LARGE SCALE GENOMIC DNA]</scope>
    <source>
        <strain evidence="2 3">DSM 45771</strain>
    </source>
</reference>
<comment type="caution">
    <text evidence="2">The sequence shown here is derived from an EMBL/GenBank/DDBJ whole genome shotgun (WGS) entry which is preliminary data.</text>
</comment>
<dbReference type="RefSeq" id="WP_116709077.1">
    <property type="nucleotide sequence ID" value="NZ_QEKW01000007.1"/>
</dbReference>
<evidence type="ECO:0000256" key="1">
    <source>
        <dbReference type="SAM" id="MobiDB-lite"/>
    </source>
</evidence>
<accession>A0A2U1FAB4</accession>
<keyword evidence="3" id="KW-1185">Reference proteome</keyword>
<proteinExistence type="predicted"/>
<dbReference type="Proteomes" id="UP000245639">
    <property type="component" value="Unassembled WGS sequence"/>
</dbReference>
<organism evidence="2 3">
    <name type="scientific">Actinomycetospora cinnamomea</name>
    <dbReference type="NCBI Taxonomy" id="663609"/>
    <lineage>
        <taxon>Bacteria</taxon>
        <taxon>Bacillati</taxon>
        <taxon>Actinomycetota</taxon>
        <taxon>Actinomycetes</taxon>
        <taxon>Pseudonocardiales</taxon>
        <taxon>Pseudonocardiaceae</taxon>
        <taxon>Actinomycetospora</taxon>
    </lineage>
</organism>
<name>A0A2U1FAB4_9PSEU</name>
<evidence type="ECO:0000313" key="3">
    <source>
        <dbReference type="Proteomes" id="UP000245639"/>
    </source>
</evidence>
<protein>
    <submittedName>
        <fullName evidence="2">Uncharacterized protein</fullName>
    </submittedName>
</protein>
<sequence>MRVDNARTALGQASALPADVAATFVGFFHGLAGMLARRADPGESTHAYRLLAPAGTVSVVPGGDVALPVCTITGPNDAIALFCMGRTGSTTNGLRSTRPSAPSPARLSAGLPAPDAVAAGCS</sequence>
<feature type="region of interest" description="Disordered" evidence="1">
    <location>
        <begin position="91"/>
        <end position="111"/>
    </location>
</feature>